<dbReference type="GO" id="GO:0005634">
    <property type="term" value="C:nucleus"/>
    <property type="evidence" value="ECO:0007669"/>
    <property type="project" value="UniProtKB-SubCell"/>
</dbReference>
<dbReference type="Gene3D" id="1.10.10.60">
    <property type="entry name" value="Homeodomain-like"/>
    <property type="match status" value="1"/>
</dbReference>
<dbReference type="FunFam" id="1.10.10.60:FF:000154">
    <property type="entry name" value="Transcription factor SRM1"/>
    <property type="match status" value="1"/>
</dbReference>
<keyword evidence="2" id="KW-0805">Transcription regulation</keyword>
<keyword evidence="4" id="KW-0539">Nucleus</keyword>
<dbReference type="Gramene" id="ONK67640">
    <property type="protein sequence ID" value="ONK67640"/>
    <property type="gene ID" value="A4U43_C05F2180"/>
</dbReference>
<dbReference type="PANTHER" id="PTHR43952:SF45">
    <property type="entry name" value="PROTEIN RADIALIS-LIKE 4"/>
    <property type="match status" value="1"/>
</dbReference>
<evidence type="ECO:0000313" key="6">
    <source>
        <dbReference type="Proteomes" id="UP000243459"/>
    </source>
</evidence>
<name>A0A5P1EU77_ASPOF</name>
<sequence>MHKINCTYILVIKMMLSSDKTLSWALFLNQASFDQAMSSLYGWSWEENKIFEIALAVIDEDNPDRWNEIVSIIGGRKSIEEVKKHYESLLEDLSIIESGRLDEEVDDEQDYDDQCAVCAEEDQKLLEKLRTADFSDQKLLSHEQDISQFPPS</sequence>
<dbReference type="Proteomes" id="UP000243459">
    <property type="component" value="Chromosome 5"/>
</dbReference>
<evidence type="ECO:0008006" key="7">
    <source>
        <dbReference type="Google" id="ProtNLM"/>
    </source>
</evidence>
<dbReference type="SUPFAM" id="SSF46689">
    <property type="entry name" value="Homeodomain-like"/>
    <property type="match status" value="1"/>
</dbReference>
<dbReference type="PANTHER" id="PTHR43952">
    <property type="entry name" value="MYB FAMILY TRANSCRIPTION FACTOR-RELATED"/>
    <property type="match status" value="1"/>
</dbReference>
<comment type="subcellular location">
    <subcellularLocation>
        <location evidence="1">Nucleus</location>
    </subcellularLocation>
</comment>
<reference evidence="6" key="1">
    <citation type="journal article" date="2017" name="Nat. Commun.">
        <title>The asparagus genome sheds light on the origin and evolution of a young Y chromosome.</title>
        <authorList>
            <person name="Harkess A."/>
            <person name="Zhou J."/>
            <person name="Xu C."/>
            <person name="Bowers J.E."/>
            <person name="Van der Hulst R."/>
            <person name="Ayyampalayam S."/>
            <person name="Mercati F."/>
            <person name="Riccardi P."/>
            <person name="McKain M.R."/>
            <person name="Kakrana A."/>
            <person name="Tang H."/>
            <person name="Ray J."/>
            <person name="Groenendijk J."/>
            <person name="Arikit S."/>
            <person name="Mathioni S.M."/>
            <person name="Nakano M."/>
            <person name="Shan H."/>
            <person name="Telgmann-Rauber A."/>
            <person name="Kanno A."/>
            <person name="Yue Z."/>
            <person name="Chen H."/>
            <person name="Li W."/>
            <person name="Chen Y."/>
            <person name="Xu X."/>
            <person name="Zhang Y."/>
            <person name="Luo S."/>
            <person name="Chen H."/>
            <person name="Gao J."/>
            <person name="Mao Z."/>
            <person name="Pires J.C."/>
            <person name="Luo M."/>
            <person name="Kudrna D."/>
            <person name="Wing R.A."/>
            <person name="Meyers B.C."/>
            <person name="Yi K."/>
            <person name="Kong H."/>
            <person name="Lavrijsen P."/>
            <person name="Sunseri F."/>
            <person name="Falavigna A."/>
            <person name="Ye Y."/>
            <person name="Leebens-Mack J.H."/>
            <person name="Chen G."/>
        </authorList>
    </citation>
    <scope>NUCLEOTIDE SEQUENCE [LARGE SCALE GENOMIC DNA]</scope>
    <source>
        <strain evidence="6">cv. DH0086</strain>
    </source>
</reference>
<dbReference type="EMBL" id="CM007385">
    <property type="protein sequence ID" value="ONK67640.1"/>
    <property type="molecule type" value="Genomic_DNA"/>
</dbReference>
<protein>
    <recommendedName>
        <fullName evidence="7">Myb-like domain-containing protein</fullName>
    </recommendedName>
</protein>
<evidence type="ECO:0000256" key="4">
    <source>
        <dbReference type="ARBA" id="ARBA00023242"/>
    </source>
</evidence>
<proteinExistence type="predicted"/>
<keyword evidence="3" id="KW-0804">Transcription</keyword>
<dbReference type="OrthoDB" id="118550at2759"/>
<evidence type="ECO:0000313" key="5">
    <source>
        <dbReference type="EMBL" id="ONK67640.1"/>
    </source>
</evidence>
<keyword evidence="6" id="KW-1185">Reference proteome</keyword>
<organism evidence="5 6">
    <name type="scientific">Asparagus officinalis</name>
    <name type="common">Garden asparagus</name>
    <dbReference type="NCBI Taxonomy" id="4686"/>
    <lineage>
        <taxon>Eukaryota</taxon>
        <taxon>Viridiplantae</taxon>
        <taxon>Streptophyta</taxon>
        <taxon>Embryophyta</taxon>
        <taxon>Tracheophyta</taxon>
        <taxon>Spermatophyta</taxon>
        <taxon>Magnoliopsida</taxon>
        <taxon>Liliopsida</taxon>
        <taxon>Asparagales</taxon>
        <taxon>Asparagaceae</taxon>
        <taxon>Asparagoideae</taxon>
        <taxon>Asparagus</taxon>
    </lineage>
</organism>
<dbReference type="AlphaFoldDB" id="A0A5P1EU77"/>
<evidence type="ECO:0000256" key="1">
    <source>
        <dbReference type="ARBA" id="ARBA00004123"/>
    </source>
</evidence>
<dbReference type="InterPro" id="IPR009057">
    <property type="entry name" value="Homeodomain-like_sf"/>
</dbReference>
<evidence type="ECO:0000256" key="3">
    <source>
        <dbReference type="ARBA" id="ARBA00023163"/>
    </source>
</evidence>
<dbReference type="InterPro" id="IPR044636">
    <property type="entry name" value="RADIALIS-like"/>
</dbReference>
<accession>A0A5P1EU77</accession>
<dbReference type="GO" id="GO:0003700">
    <property type="term" value="F:DNA-binding transcription factor activity"/>
    <property type="evidence" value="ECO:0007669"/>
    <property type="project" value="InterPro"/>
</dbReference>
<gene>
    <name evidence="5" type="ORF">A4U43_C05F2180</name>
</gene>
<evidence type="ECO:0000256" key="2">
    <source>
        <dbReference type="ARBA" id="ARBA00023015"/>
    </source>
</evidence>